<keyword evidence="10" id="KW-1185">Reference proteome</keyword>
<dbReference type="InterPro" id="IPR036590">
    <property type="entry name" value="SRAP-like"/>
</dbReference>
<keyword evidence="6" id="KW-0238">DNA-binding</keyword>
<feature type="region of interest" description="Disordered" evidence="8">
    <location>
        <begin position="284"/>
        <end position="411"/>
    </location>
</feature>
<dbReference type="EMBL" id="MU006587">
    <property type="protein sequence ID" value="KAF2744637.1"/>
    <property type="molecule type" value="Genomic_DNA"/>
</dbReference>
<evidence type="ECO:0000256" key="8">
    <source>
        <dbReference type="SAM" id="MobiDB-lite"/>
    </source>
</evidence>
<dbReference type="PANTHER" id="PTHR13604">
    <property type="entry name" value="DC12-RELATED"/>
    <property type="match status" value="1"/>
</dbReference>
<keyword evidence="2" id="KW-0645">Protease</keyword>
<evidence type="ECO:0000313" key="9">
    <source>
        <dbReference type="EMBL" id="KAF2744637.1"/>
    </source>
</evidence>
<dbReference type="Pfam" id="PF02586">
    <property type="entry name" value="SRAP"/>
    <property type="match status" value="1"/>
</dbReference>
<protein>
    <submittedName>
        <fullName evidence="9">DUF159-domain-containing protein</fullName>
    </submittedName>
</protein>
<accession>A0A6A6V600</accession>
<feature type="compositionally biased region" description="Basic and acidic residues" evidence="8">
    <location>
        <begin position="284"/>
        <end position="297"/>
    </location>
</feature>
<evidence type="ECO:0000256" key="3">
    <source>
        <dbReference type="ARBA" id="ARBA00022763"/>
    </source>
</evidence>
<reference evidence="9" key="1">
    <citation type="journal article" date="2020" name="Stud. Mycol.">
        <title>101 Dothideomycetes genomes: a test case for predicting lifestyles and emergence of pathogens.</title>
        <authorList>
            <person name="Haridas S."/>
            <person name="Albert R."/>
            <person name="Binder M."/>
            <person name="Bloem J."/>
            <person name="Labutti K."/>
            <person name="Salamov A."/>
            <person name="Andreopoulos B."/>
            <person name="Baker S."/>
            <person name="Barry K."/>
            <person name="Bills G."/>
            <person name="Bluhm B."/>
            <person name="Cannon C."/>
            <person name="Castanera R."/>
            <person name="Culley D."/>
            <person name="Daum C."/>
            <person name="Ezra D."/>
            <person name="Gonzalez J."/>
            <person name="Henrissat B."/>
            <person name="Kuo A."/>
            <person name="Liang C."/>
            <person name="Lipzen A."/>
            <person name="Lutzoni F."/>
            <person name="Magnuson J."/>
            <person name="Mondo S."/>
            <person name="Nolan M."/>
            <person name="Ohm R."/>
            <person name="Pangilinan J."/>
            <person name="Park H.-J."/>
            <person name="Ramirez L."/>
            <person name="Alfaro M."/>
            <person name="Sun H."/>
            <person name="Tritt A."/>
            <person name="Yoshinaga Y."/>
            <person name="Zwiers L.-H."/>
            <person name="Turgeon B."/>
            <person name="Goodwin S."/>
            <person name="Spatafora J."/>
            <person name="Crous P."/>
            <person name="Grigoriev I."/>
        </authorList>
    </citation>
    <scope>NUCLEOTIDE SEQUENCE</scope>
    <source>
        <strain evidence="9">CBS 119925</strain>
    </source>
</reference>
<evidence type="ECO:0000256" key="2">
    <source>
        <dbReference type="ARBA" id="ARBA00022670"/>
    </source>
</evidence>
<dbReference type="SUPFAM" id="SSF143081">
    <property type="entry name" value="BB1717-like"/>
    <property type="match status" value="1"/>
</dbReference>
<sequence>MCGRYALALRPSEVRRQLEQSHMRVDHAPDDDDDSIRQTYNFAPSYNGLVYRACGCVVAGDTKEEEVKREATPSTETESKYELQAMKWGLIPSWEKRPSPSSYTNTINCRDDSLIEDRGMWTNMKKTKRCIVVAQGFYEWLKKDDGKRRIPHFTKRKDGQLMCFAGLWDCVQYEGSQETIYTYTIITTDSNKQLNFLHDRMPVILENGSEAIRTWLDPTRTEWSKELQALLKPYTGELECYPVRAEVGKVGNNSPSFIVPVDSAANKHNIANFFGKQAHTAKAECDGEDSKKGHDATETEIEQDDGEQRATTTQIEGSEDNAPLPVPAAEPSVPSKAQGAGVKRAHSDDEEGDTADGGRLKRDAGPMQSPAKTRRKMHSATSNTTKGSPAKAKGNGNGNGSRKITSFFEKR</sequence>
<dbReference type="GO" id="GO:0006508">
    <property type="term" value="P:proteolysis"/>
    <property type="evidence" value="ECO:0007669"/>
    <property type="project" value="UniProtKB-KW"/>
</dbReference>
<dbReference type="Proteomes" id="UP000799440">
    <property type="component" value="Unassembled WGS sequence"/>
</dbReference>
<evidence type="ECO:0000256" key="6">
    <source>
        <dbReference type="ARBA" id="ARBA00023125"/>
    </source>
</evidence>
<evidence type="ECO:0000256" key="7">
    <source>
        <dbReference type="ARBA" id="ARBA00023239"/>
    </source>
</evidence>
<keyword evidence="3" id="KW-0227">DNA damage</keyword>
<evidence type="ECO:0000256" key="4">
    <source>
        <dbReference type="ARBA" id="ARBA00022801"/>
    </source>
</evidence>
<evidence type="ECO:0000313" key="10">
    <source>
        <dbReference type="Proteomes" id="UP000799440"/>
    </source>
</evidence>
<dbReference type="InterPro" id="IPR003738">
    <property type="entry name" value="SRAP"/>
</dbReference>
<dbReference type="GO" id="GO:0003697">
    <property type="term" value="F:single-stranded DNA binding"/>
    <property type="evidence" value="ECO:0007669"/>
    <property type="project" value="InterPro"/>
</dbReference>
<keyword evidence="5" id="KW-0190">Covalent protein-DNA linkage</keyword>
<gene>
    <name evidence="9" type="ORF">M011DRAFT_408087</name>
</gene>
<comment type="similarity">
    <text evidence="1">Belongs to the SOS response-associated peptidase family.</text>
</comment>
<proteinExistence type="inferred from homology"/>
<name>A0A6A6V600_9PLEO</name>
<dbReference type="PANTHER" id="PTHR13604:SF0">
    <property type="entry name" value="ABASIC SITE PROCESSING PROTEIN HMCES"/>
    <property type="match status" value="1"/>
</dbReference>
<keyword evidence="4" id="KW-0378">Hydrolase</keyword>
<organism evidence="9 10">
    <name type="scientific">Sporormia fimetaria CBS 119925</name>
    <dbReference type="NCBI Taxonomy" id="1340428"/>
    <lineage>
        <taxon>Eukaryota</taxon>
        <taxon>Fungi</taxon>
        <taxon>Dikarya</taxon>
        <taxon>Ascomycota</taxon>
        <taxon>Pezizomycotina</taxon>
        <taxon>Dothideomycetes</taxon>
        <taxon>Pleosporomycetidae</taxon>
        <taxon>Pleosporales</taxon>
        <taxon>Sporormiaceae</taxon>
        <taxon>Sporormia</taxon>
    </lineage>
</organism>
<dbReference type="GO" id="GO:0016829">
    <property type="term" value="F:lyase activity"/>
    <property type="evidence" value="ECO:0007669"/>
    <property type="project" value="UniProtKB-KW"/>
</dbReference>
<keyword evidence="7" id="KW-0456">Lyase</keyword>
<evidence type="ECO:0000256" key="1">
    <source>
        <dbReference type="ARBA" id="ARBA00008136"/>
    </source>
</evidence>
<dbReference type="GO" id="GO:0106300">
    <property type="term" value="P:protein-DNA covalent cross-linking repair"/>
    <property type="evidence" value="ECO:0007669"/>
    <property type="project" value="InterPro"/>
</dbReference>
<dbReference type="AlphaFoldDB" id="A0A6A6V600"/>
<dbReference type="Gene3D" id="3.90.1680.10">
    <property type="entry name" value="SOS response associated peptidase-like"/>
    <property type="match status" value="1"/>
</dbReference>
<dbReference type="GO" id="GO:0008233">
    <property type="term" value="F:peptidase activity"/>
    <property type="evidence" value="ECO:0007669"/>
    <property type="project" value="UniProtKB-KW"/>
</dbReference>
<dbReference type="OrthoDB" id="2111841at2759"/>
<evidence type="ECO:0000256" key="5">
    <source>
        <dbReference type="ARBA" id="ARBA00023124"/>
    </source>
</evidence>